<comment type="caution">
    <text evidence="1">The sequence shown here is derived from an EMBL/GenBank/DDBJ whole genome shotgun (WGS) entry which is preliminary data.</text>
</comment>
<accession>A0A0F9KXB7</accession>
<protein>
    <submittedName>
        <fullName evidence="1">Uncharacterized protein</fullName>
    </submittedName>
</protein>
<dbReference type="EMBL" id="LAZR01007174">
    <property type="protein sequence ID" value="KKM86969.1"/>
    <property type="molecule type" value="Genomic_DNA"/>
</dbReference>
<sequence>MTKTVKNIEVTNIQGKPMKIAALDDDGEVKWLRHPDPAAKPPVAGDPEMANAHVKDLLRIAVFTIPDSTAKKADSLRAAHLWNSLERSQNGAIEIHDKTYEWFFKLLKRDVPVTAEAKSSGILPKPYSFHLWGINHEWVVNQLKDSEEQKTLDELVEAMADE</sequence>
<name>A0A0F9KXB7_9ZZZZ</name>
<organism evidence="1">
    <name type="scientific">marine sediment metagenome</name>
    <dbReference type="NCBI Taxonomy" id="412755"/>
    <lineage>
        <taxon>unclassified sequences</taxon>
        <taxon>metagenomes</taxon>
        <taxon>ecological metagenomes</taxon>
    </lineage>
</organism>
<dbReference type="AlphaFoldDB" id="A0A0F9KXB7"/>
<proteinExistence type="predicted"/>
<gene>
    <name evidence="1" type="ORF">LCGC14_1273730</name>
</gene>
<reference evidence="1" key="1">
    <citation type="journal article" date="2015" name="Nature">
        <title>Complex archaea that bridge the gap between prokaryotes and eukaryotes.</title>
        <authorList>
            <person name="Spang A."/>
            <person name="Saw J.H."/>
            <person name="Jorgensen S.L."/>
            <person name="Zaremba-Niedzwiedzka K."/>
            <person name="Martijn J."/>
            <person name="Lind A.E."/>
            <person name="van Eijk R."/>
            <person name="Schleper C."/>
            <person name="Guy L."/>
            <person name="Ettema T.J."/>
        </authorList>
    </citation>
    <scope>NUCLEOTIDE SEQUENCE</scope>
</reference>
<evidence type="ECO:0000313" key="1">
    <source>
        <dbReference type="EMBL" id="KKM86969.1"/>
    </source>
</evidence>